<proteinExistence type="predicted"/>
<comment type="caution">
    <text evidence="4">The sequence shown here is derived from an EMBL/GenBank/DDBJ whole genome shotgun (WGS) entry which is preliminary data.</text>
</comment>
<organism evidence="4 5">
    <name type="scientific">Lactiplantibacillus dongliensis</name>
    <dbReference type="NCBI Taxonomy" id="2559919"/>
    <lineage>
        <taxon>Bacteria</taxon>
        <taxon>Bacillati</taxon>
        <taxon>Bacillota</taxon>
        <taxon>Bacilli</taxon>
        <taxon>Lactobacillales</taxon>
        <taxon>Lactobacillaceae</taxon>
        <taxon>Lactiplantibacillus</taxon>
    </lineage>
</organism>
<dbReference type="Gene3D" id="1.10.357.10">
    <property type="entry name" value="Tetracycline Repressor, domain 2"/>
    <property type="match status" value="1"/>
</dbReference>
<evidence type="ECO:0000256" key="1">
    <source>
        <dbReference type="ARBA" id="ARBA00023125"/>
    </source>
</evidence>
<dbReference type="Pfam" id="PF00440">
    <property type="entry name" value="TetR_N"/>
    <property type="match status" value="1"/>
</dbReference>
<evidence type="ECO:0000313" key="4">
    <source>
        <dbReference type="EMBL" id="MFC6164830.1"/>
    </source>
</evidence>
<dbReference type="InterPro" id="IPR001647">
    <property type="entry name" value="HTH_TetR"/>
</dbReference>
<gene>
    <name evidence="4" type="ORF">ACFP3T_09140</name>
</gene>
<accession>A0ABW1R8Q0</accession>
<dbReference type="PROSITE" id="PS50977">
    <property type="entry name" value="HTH_TETR_2"/>
    <property type="match status" value="1"/>
</dbReference>
<dbReference type="PANTHER" id="PTHR43479">
    <property type="entry name" value="ACREF/ENVCD OPERON REPRESSOR-RELATED"/>
    <property type="match status" value="1"/>
</dbReference>
<dbReference type="RefSeq" id="WP_137639581.1">
    <property type="nucleotide sequence ID" value="NZ_BJDK01000007.1"/>
</dbReference>
<reference evidence="5" key="1">
    <citation type="journal article" date="2019" name="Int. J. Syst. Evol. Microbiol.">
        <title>The Global Catalogue of Microorganisms (GCM) 10K type strain sequencing project: providing services to taxonomists for standard genome sequencing and annotation.</title>
        <authorList>
            <consortium name="The Broad Institute Genomics Platform"/>
            <consortium name="The Broad Institute Genome Sequencing Center for Infectious Disease"/>
            <person name="Wu L."/>
            <person name="Ma J."/>
        </authorList>
    </citation>
    <scope>NUCLEOTIDE SEQUENCE [LARGE SCALE GENOMIC DNA]</scope>
    <source>
        <strain evidence="5">CCM 8932</strain>
    </source>
</reference>
<sequence length="190" mass="21418">MAATKHAQAIKQDSKTYLATALLQLLATKDLSELTVTQVVKRAGVSRMAFYRNFTTLADVLTAYFAPVIAARFDDIRQHVPVDQKQAAVGRFFTDYATTLELAVTRGFEPVIQQLFNENLARLYDDLLVTTPLTAVQKKYWAQFMSAGVYQIWRNWLLNGQVEPLSMIHKLLATFQTATLQALTAEVENQ</sequence>
<feature type="DNA-binding region" description="H-T-H motif" evidence="2">
    <location>
        <begin position="35"/>
        <end position="54"/>
    </location>
</feature>
<keyword evidence="5" id="KW-1185">Reference proteome</keyword>
<dbReference type="InterPro" id="IPR009057">
    <property type="entry name" value="Homeodomain-like_sf"/>
</dbReference>
<evidence type="ECO:0000313" key="5">
    <source>
        <dbReference type="Proteomes" id="UP001596253"/>
    </source>
</evidence>
<feature type="domain" description="HTH tetR-type" evidence="3">
    <location>
        <begin position="12"/>
        <end position="72"/>
    </location>
</feature>
<protein>
    <submittedName>
        <fullName evidence="4">TetR/AcrR family transcriptional regulator</fullName>
    </submittedName>
</protein>
<evidence type="ECO:0000256" key="2">
    <source>
        <dbReference type="PROSITE-ProRule" id="PRU00335"/>
    </source>
</evidence>
<evidence type="ECO:0000259" key="3">
    <source>
        <dbReference type="PROSITE" id="PS50977"/>
    </source>
</evidence>
<keyword evidence="1 2" id="KW-0238">DNA-binding</keyword>
<dbReference type="SUPFAM" id="SSF46689">
    <property type="entry name" value="Homeodomain-like"/>
    <property type="match status" value="1"/>
</dbReference>
<dbReference type="InterPro" id="IPR050624">
    <property type="entry name" value="HTH-type_Tx_Regulator"/>
</dbReference>
<dbReference type="Proteomes" id="UP001596253">
    <property type="component" value="Unassembled WGS sequence"/>
</dbReference>
<dbReference type="PANTHER" id="PTHR43479:SF11">
    <property type="entry name" value="ACREF_ENVCD OPERON REPRESSOR-RELATED"/>
    <property type="match status" value="1"/>
</dbReference>
<name>A0ABW1R8Q0_9LACO</name>
<dbReference type="EMBL" id="JBHSSD010000040">
    <property type="protein sequence ID" value="MFC6164830.1"/>
    <property type="molecule type" value="Genomic_DNA"/>
</dbReference>